<dbReference type="PANTHER" id="PTHR10656">
    <property type="entry name" value="CELL FATE DETERMINING PROTEIN MAB21-RELATED"/>
    <property type="match status" value="1"/>
</dbReference>
<comment type="similarity">
    <text evidence="2">Belongs to the mab-21 family.</text>
</comment>
<keyword evidence="8" id="KW-1185">Reference proteome</keyword>
<reference evidence="7" key="1">
    <citation type="submission" date="2023-01" db="EMBL/GenBank/DDBJ databases">
        <title>Genome assembly of the deep-sea coral Lophelia pertusa.</title>
        <authorList>
            <person name="Herrera S."/>
            <person name="Cordes E."/>
        </authorList>
    </citation>
    <scope>NUCLEOTIDE SEQUENCE</scope>
    <source>
        <strain evidence="7">USNM1676648</strain>
        <tissue evidence="7">Polyp</tissue>
    </source>
</reference>
<feature type="compositionally biased region" description="Basic and acidic residues" evidence="4">
    <location>
        <begin position="277"/>
        <end position="286"/>
    </location>
</feature>
<comment type="cofactor">
    <cofactor evidence="1">
        <name>Mg(2+)</name>
        <dbReference type="ChEBI" id="CHEBI:18420"/>
    </cofactor>
</comment>
<evidence type="ECO:0000256" key="3">
    <source>
        <dbReference type="ARBA" id="ARBA00022840"/>
    </source>
</evidence>
<evidence type="ECO:0000313" key="7">
    <source>
        <dbReference type="EMBL" id="KAJ7389481.1"/>
    </source>
</evidence>
<accession>A0A9W9ZX37</accession>
<dbReference type="GO" id="GO:0016779">
    <property type="term" value="F:nucleotidyltransferase activity"/>
    <property type="evidence" value="ECO:0007669"/>
    <property type="project" value="UniProtKB-ARBA"/>
</dbReference>
<dbReference type="EMBL" id="MU825432">
    <property type="protein sequence ID" value="KAJ7389481.1"/>
    <property type="molecule type" value="Genomic_DNA"/>
</dbReference>
<evidence type="ECO:0000256" key="4">
    <source>
        <dbReference type="SAM" id="MobiDB-lite"/>
    </source>
</evidence>
<gene>
    <name evidence="7" type="ORF">OS493_031452</name>
</gene>
<name>A0A9W9ZX37_9CNID</name>
<dbReference type="SMART" id="SM01265">
    <property type="entry name" value="Mab-21"/>
    <property type="match status" value="1"/>
</dbReference>
<dbReference type="InterPro" id="IPR046906">
    <property type="entry name" value="Mab-21_HhH/H2TH-like"/>
</dbReference>
<feature type="region of interest" description="Disordered" evidence="4">
    <location>
        <begin position="625"/>
        <end position="689"/>
    </location>
</feature>
<feature type="domain" description="Mab-21-like HhH/H2TH-like" evidence="6">
    <location>
        <begin position="515"/>
        <end position="611"/>
    </location>
</feature>
<evidence type="ECO:0000256" key="1">
    <source>
        <dbReference type="ARBA" id="ARBA00001946"/>
    </source>
</evidence>
<dbReference type="AlphaFoldDB" id="A0A9W9ZX37"/>
<keyword evidence="3" id="KW-0067">ATP-binding</keyword>
<evidence type="ECO:0000313" key="8">
    <source>
        <dbReference type="Proteomes" id="UP001163046"/>
    </source>
</evidence>
<proteinExistence type="inferred from homology"/>
<dbReference type="Gene3D" id="1.10.1410.40">
    <property type="match status" value="1"/>
</dbReference>
<dbReference type="Proteomes" id="UP001163046">
    <property type="component" value="Unassembled WGS sequence"/>
</dbReference>
<dbReference type="InterPro" id="IPR024810">
    <property type="entry name" value="MAB21L/cGLR"/>
</dbReference>
<feature type="compositionally biased region" description="Basic and acidic residues" evidence="4">
    <location>
        <begin position="295"/>
        <end position="309"/>
    </location>
</feature>
<feature type="compositionally biased region" description="Polar residues" evidence="4">
    <location>
        <begin position="625"/>
        <end position="640"/>
    </location>
</feature>
<protein>
    <submittedName>
        <fullName evidence="7">Uncharacterized protein</fullName>
    </submittedName>
</protein>
<feature type="domain" description="Mab-21-like nucleotidyltransferase" evidence="5">
    <location>
        <begin position="385"/>
        <end position="505"/>
    </location>
</feature>
<dbReference type="Pfam" id="PF20266">
    <property type="entry name" value="Mab-21_C"/>
    <property type="match status" value="1"/>
</dbReference>
<dbReference type="GO" id="GO:0005524">
    <property type="term" value="F:ATP binding"/>
    <property type="evidence" value="ECO:0007669"/>
    <property type="project" value="UniProtKB-KW"/>
</dbReference>
<organism evidence="7 8">
    <name type="scientific">Desmophyllum pertusum</name>
    <dbReference type="NCBI Taxonomy" id="174260"/>
    <lineage>
        <taxon>Eukaryota</taxon>
        <taxon>Metazoa</taxon>
        <taxon>Cnidaria</taxon>
        <taxon>Anthozoa</taxon>
        <taxon>Hexacorallia</taxon>
        <taxon>Scleractinia</taxon>
        <taxon>Caryophylliina</taxon>
        <taxon>Caryophylliidae</taxon>
        <taxon>Desmophyllum</taxon>
    </lineage>
</organism>
<evidence type="ECO:0000259" key="6">
    <source>
        <dbReference type="Pfam" id="PF20266"/>
    </source>
</evidence>
<dbReference type="InterPro" id="IPR046903">
    <property type="entry name" value="Mab-21-like_nuc_Trfase"/>
</dbReference>
<feature type="region of interest" description="Disordered" evidence="4">
    <location>
        <begin position="277"/>
        <end position="309"/>
    </location>
</feature>
<dbReference type="Pfam" id="PF03281">
    <property type="entry name" value="Mab-21"/>
    <property type="match status" value="1"/>
</dbReference>
<dbReference type="OrthoDB" id="5974599at2759"/>
<keyword evidence="3" id="KW-0547">Nucleotide-binding</keyword>
<dbReference type="PANTHER" id="PTHR10656:SF69">
    <property type="entry name" value="MAB-21-LIKE HHH_H2TH-LIKE DOMAIN-CONTAINING PROTEIN"/>
    <property type="match status" value="1"/>
</dbReference>
<sequence length="859" mass="98426">MSEGEDQTRLLNEFFKSMGEVDEESQKWKEYHEGCTKLIHQLFEFMASRLDILKTRIYGSSAENLRNYYFDNVGGDLDLLMFPGDCIVDEDMLEYLPNDPGYVKIKGTGHPLRSILAQDTEYVSASGIKAIHHYALALIPRAVDAIATRSSARPPVDLSLREGDTDSPAITLVISTLIPHDVVSQSFSEQLKQLNFPNLDPSELEYFPVSMCTISNVEYTPRHAQAFDDFVQHAKDSLEYLCTRNPRGIIQGIPEFVQDIWSSEKATEIRNRFCNAERESKHESGSKPENNVDENENKSPKCKQLDKRMSSTDFVEKVNLEEKMANEGMEGCVGGKNVTINSHDISKAQIQGHELVAPCEIPQLAHLPDIKKIRQDQEDGFFSQAFKYLSEDDKQAFFDWLVEDKAENVFEFMRTVESVKELPSLYTDESQKCTQLLTIDLVPALQARGWPKVAREWINRKRQWPSPDTIHRIMQEGFHLVVKPPKGSDCPETDFRLSFSNAEYLLSRELNDIQRQCYLGLKKYYSVYLRTEPKCLVSYHLKTIFLHTCEETGAEMWTEENRTACMMELLANLHNALTKKYLRHFFITPCNLFDIEYIETPQVLDSLAVKVEQFMTNPMEFSQGLIPTQGTRRSDVVTSRTNKEEQEDVEASIEDTLPSGDPKCGQLPAKDEKNEARTSSQEESTRKMAGTVKEAITIHGSRETGMATLQGARFHDMKDLYHQTCLELLAIAVEDRSMDELDPLERSLVEDMKELTREYKLHPETLLEQLKGRWQSCTFTRMILNSEFCTKQSMLAAMKNDMKLIKQMVLQDGFLGSPRDYSLIFPTDVVVNGYKRFKRILSSMEPKKPISKMEDIPLD</sequence>
<evidence type="ECO:0000256" key="2">
    <source>
        <dbReference type="ARBA" id="ARBA00008307"/>
    </source>
</evidence>
<comment type="caution">
    <text evidence="7">The sequence shown here is derived from an EMBL/GenBank/DDBJ whole genome shotgun (WGS) entry which is preliminary data.</text>
</comment>
<evidence type="ECO:0000259" key="5">
    <source>
        <dbReference type="Pfam" id="PF03281"/>
    </source>
</evidence>